<feature type="transmembrane region" description="Helical" evidence="1">
    <location>
        <begin position="468"/>
        <end position="490"/>
    </location>
</feature>
<comment type="caution">
    <text evidence="2">The sequence shown here is derived from an EMBL/GenBank/DDBJ whole genome shotgun (WGS) entry which is preliminary data.</text>
</comment>
<feature type="transmembrane region" description="Helical" evidence="1">
    <location>
        <begin position="437"/>
        <end position="456"/>
    </location>
</feature>
<name>A0A947GAM7_HYDSH</name>
<feature type="transmembrane region" description="Helical" evidence="1">
    <location>
        <begin position="406"/>
        <end position="425"/>
    </location>
</feature>
<feature type="transmembrane region" description="Helical" evidence="1">
    <location>
        <begin position="146"/>
        <end position="169"/>
    </location>
</feature>
<feature type="transmembrane region" description="Helical" evidence="1">
    <location>
        <begin position="54"/>
        <end position="75"/>
    </location>
</feature>
<keyword evidence="1" id="KW-1133">Transmembrane helix</keyword>
<evidence type="ECO:0000256" key="1">
    <source>
        <dbReference type="SAM" id="Phobius"/>
    </source>
</evidence>
<organism evidence="2 3">
    <name type="scientific">Hydrogenibacillus schlegelii</name>
    <name type="common">Bacillus schlegelii</name>
    <dbReference type="NCBI Taxonomy" id="1484"/>
    <lineage>
        <taxon>Bacteria</taxon>
        <taxon>Bacillati</taxon>
        <taxon>Bacillota</taxon>
        <taxon>Bacilli</taxon>
        <taxon>Bacillales</taxon>
        <taxon>Bacillales Family X. Incertae Sedis</taxon>
        <taxon>Hydrogenibacillus</taxon>
    </lineage>
</organism>
<feature type="transmembrane region" description="Helical" evidence="1">
    <location>
        <begin position="365"/>
        <end position="386"/>
    </location>
</feature>
<reference evidence="2" key="1">
    <citation type="journal article" date="2021" name="Microbiology">
        <title>Metagenomic Analysis of the Microbial Community in the Underground Coal Fire Area (Kemerovo Region, Russia) Revealed Predominance of Thermophilic Members of the Phyla Deinococcus-thermus, Aquificae, and Firmicutes.</title>
        <authorList>
            <person name="Kadnikov V."/>
            <person name="Mardanov A.V."/>
            <person name="Beletsky A.V."/>
            <person name="Karnachuk O.V."/>
            <person name="Ravin N.V."/>
        </authorList>
    </citation>
    <scope>NUCLEOTIDE SEQUENCE</scope>
    <source>
        <strain evidence="2">RBS10-49</strain>
    </source>
</reference>
<feature type="transmembrane region" description="Helical" evidence="1">
    <location>
        <begin position="289"/>
        <end position="309"/>
    </location>
</feature>
<protein>
    <submittedName>
        <fullName evidence="2">Uncharacterized protein</fullName>
    </submittedName>
</protein>
<keyword evidence="1" id="KW-0812">Transmembrane</keyword>
<dbReference type="EMBL" id="JAHHQF010000119">
    <property type="protein sequence ID" value="MBT9283656.1"/>
    <property type="molecule type" value="Genomic_DNA"/>
</dbReference>
<feature type="transmembrane region" description="Helical" evidence="1">
    <location>
        <begin position="25"/>
        <end position="45"/>
    </location>
</feature>
<gene>
    <name evidence="2" type="ORF">KM312_13650</name>
</gene>
<proteinExistence type="predicted"/>
<feature type="transmembrane region" description="Helical" evidence="1">
    <location>
        <begin position="205"/>
        <end position="224"/>
    </location>
</feature>
<feature type="transmembrane region" description="Helical" evidence="1">
    <location>
        <begin position="175"/>
        <end position="198"/>
    </location>
</feature>
<feature type="transmembrane region" description="Helical" evidence="1">
    <location>
        <begin position="95"/>
        <end position="126"/>
    </location>
</feature>
<accession>A0A947GAM7</accession>
<sequence>MKDVLALADLQFRRFRSWTPLAPGSHPGVVLFNQAVLLLFSLWLFRGWTDPGRLYIEWVTIHLTVVTIITGSQWFTSGGTEWWLTIPRPRMHLAMGMAIGCLRMGLHLVLYMEATVLLHYATALILHWGPGMSWPQFVREAGTFTLLDLAALVPAVGIGVLQVVFARGWAMVGGFFSYFALVLSNVLLAEVAAGWPVFDRLRSDAPVIAMGAVVIGWPLSWFLLRLAAGVGLRRLGDVRLVECGARFRPQMPAERAGNEKNRAGRSPFWSLFALERARYRWWGAGAPPMYRWFFGAAMAGAAAAGFVMMGMPESIRPGSLVVGSGGYIYAMYRMAGFLDEPFRQGWGSWWLAIPRPRWVILAGRWLALWTSVVEIISLALISLGIGFTARGLVGGSAASLVDAWKIAGDMWLIVTLLFTVNFLLLQITPALFRHWALSWFLIPLYVIVYGGFGWILRWIVFDGQGPGFGYRLGLLAGIGIPLGLLCFWIGSRSLNRLIDMEDVWNTVGRLRSKI</sequence>
<dbReference type="AlphaFoldDB" id="A0A947GAM7"/>
<keyword evidence="1" id="KW-0472">Membrane</keyword>
<evidence type="ECO:0000313" key="2">
    <source>
        <dbReference type="EMBL" id="MBT9283656.1"/>
    </source>
</evidence>
<dbReference type="Proteomes" id="UP000748108">
    <property type="component" value="Unassembled WGS sequence"/>
</dbReference>
<evidence type="ECO:0000313" key="3">
    <source>
        <dbReference type="Proteomes" id="UP000748108"/>
    </source>
</evidence>